<feature type="compositionally biased region" description="Basic and acidic residues" evidence="1">
    <location>
        <begin position="206"/>
        <end position="221"/>
    </location>
</feature>
<evidence type="ECO:0000313" key="2">
    <source>
        <dbReference type="EMBL" id="PFH33145.1"/>
    </source>
</evidence>
<dbReference type="GeneID" id="40313270"/>
<keyword evidence="3" id="KW-1185">Reference proteome</keyword>
<reference evidence="2 3" key="1">
    <citation type="submission" date="2017-09" db="EMBL/GenBank/DDBJ databases">
        <title>Genome sequencing of Besnoitia besnoiti strain Bb-Ger1.</title>
        <authorList>
            <person name="Schares G."/>
            <person name="Venepally P."/>
            <person name="Lorenzi H.A."/>
        </authorList>
    </citation>
    <scope>NUCLEOTIDE SEQUENCE [LARGE SCALE GENOMIC DNA]</scope>
    <source>
        <strain evidence="2 3">Bb-Ger1</strain>
    </source>
</reference>
<name>A0A2A9M5A2_BESBE</name>
<dbReference type="VEuPathDB" id="ToxoDB:BESB_083440"/>
<proteinExistence type="predicted"/>
<feature type="compositionally biased region" description="Polar residues" evidence="1">
    <location>
        <begin position="171"/>
        <end position="194"/>
    </location>
</feature>
<organism evidence="2 3">
    <name type="scientific">Besnoitia besnoiti</name>
    <name type="common">Apicomplexan protozoan</name>
    <dbReference type="NCBI Taxonomy" id="94643"/>
    <lineage>
        <taxon>Eukaryota</taxon>
        <taxon>Sar</taxon>
        <taxon>Alveolata</taxon>
        <taxon>Apicomplexa</taxon>
        <taxon>Conoidasida</taxon>
        <taxon>Coccidia</taxon>
        <taxon>Eucoccidiorida</taxon>
        <taxon>Eimeriorina</taxon>
        <taxon>Sarcocystidae</taxon>
        <taxon>Besnoitia</taxon>
    </lineage>
</organism>
<protein>
    <submittedName>
        <fullName evidence="2">Uncharacterized protein</fullName>
    </submittedName>
</protein>
<dbReference type="Proteomes" id="UP000224006">
    <property type="component" value="Chromosome VIII"/>
</dbReference>
<evidence type="ECO:0000256" key="1">
    <source>
        <dbReference type="SAM" id="MobiDB-lite"/>
    </source>
</evidence>
<feature type="region of interest" description="Disordered" evidence="1">
    <location>
        <begin position="171"/>
        <end position="232"/>
    </location>
</feature>
<dbReference type="KEGG" id="bbes:BESB_083440"/>
<dbReference type="AlphaFoldDB" id="A0A2A9M5A2"/>
<accession>A0A2A9M5A2</accession>
<dbReference type="OrthoDB" id="330355at2759"/>
<gene>
    <name evidence="2" type="ORF">BESB_083440</name>
</gene>
<sequence length="285" mass="31253">MLARRVSPGAARAPVAVTIELDLHKMSHDFQKDVLLRRGDVFDLIDRTGDATILPEAYASEAFVFSDGKCDSSQIVSYGDVFRGVGRNYSFWKKIRGASRLRLGKGSSERDNEAAMVPTTYRFTKPPSGEAVSEFCFLVVVPAASSRGIAASQIGLANNTHDQVLVDSHNAQSGDINNETASFSYGTPRNATTEQDGETKGRRHASGTEKEAPPRRLHPDFGVDEDPDENESEDTVFAIINDEEREYLLRRLGAVDTEDADIVDRSYVVTVVFRLPVQDVGGPPE</sequence>
<evidence type="ECO:0000313" key="3">
    <source>
        <dbReference type="Proteomes" id="UP000224006"/>
    </source>
</evidence>
<comment type="caution">
    <text evidence="2">The sequence shown here is derived from an EMBL/GenBank/DDBJ whole genome shotgun (WGS) entry which is preliminary data.</text>
</comment>
<feature type="compositionally biased region" description="Acidic residues" evidence="1">
    <location>
        <begin position="222"/>
        <end position="232"/>
    </location>
</feature>
<dbReference type="RefSeq" id="XP_029217154.1">
    <property type="nucleotide sequence ID" value="XM_029366694.1"/>
</dbReference>
<dbReference type="EMBL" id="NWUJ01000009">
    <property type="protein sequence ID" value="PFH33145.1"/>
    <property type="molecule type" value="Genomic_DNA"/>
</dbReference>